<dbReference type="InterPro" id="IPR023076">
    <property type="entry name" value="HMG_CoA_Rdtase_CS"/>
</dbReference>
<dbReference type="PROSITE" id="PS50065">
    <property type="entry name" value="HMG_COA_REDUCTASE_4"/>
    <property type="match status" value="1"/>
</dbReference>
<dbReference type="InterPro" id="IPR004553">
    <property type="entry name" value="HMG_CoA_Rdtase_bac-typ"/>
</dbReference>
<dbReference type="InterPro" id="IPR020617">
    <property type="entry name" value="Thiolase_C"/>
</dbReference>
<evidence type="ECO:0000256" key="7">
    <source>
        <dbReference type="ARBA" id="ARBA00030755"/>
    </source>
</evidence>
<dbReference type="Gene3D" id="1.10.8.660">
    <property type="match status" value="1"/>
</dbReference>
<dbReference type="RefSeq" id="WP_016175508.1">
    <property type="nucleotide sequence ID" value="NZ_KE136389.1"/>
</dbReference>
<dbReference type="PROSITE" id="PS00099">
    <property type="entry name" value="THIOLASE_3"/>
    <property type="match status" value="1"/>
</dbReference>
<dbReference type="PROSITE" id="PS00318">
    <property type="entry name" value="HMG_COA_REDUCTASE_2"/>
    <property type="match status" value="1"/>
</dbReference>
<keyword evidence="5" id="KW-0560">Oxidoreductase</keyword>
<dbReference type="Gene3D" id="3.90.770.10">
    <property type="entry name" value="3-hydroxy-3-methylglutaryl-coenzyme A Reductase, Chain A, domain 2"/>
    <property type="match status" value="1"/>
</dbReference>
<dbReference type="Gene3D" id="3.30.70.420">
    <property type="entry name" value="Hydroxymethylglutaryl-CoA reductase, class I/II, NAD/NADP-binding domain"/>
    <property type="match status" value="1"/>
</dbReference>
<dbReference type="InterPro" id="IPR020610">
    <property type="entry name" value="Thiolase_AS"/>
</dbReference>
<dbReference type="PROSITE" id="PS01192">
    <property type="entry name" value="HMG_COA_REDUCTASE_3"/>
    <property type="match status" value="1"/>
</dbReference>
<feature type="domain" description="Thiolase C-terminal" evidence="9">
    <location>
        <begin position="265"/>
        <end position="385"/>
    </location>
</feature>
<dbReference type="GO" id="GO:0004420">
    <property type="term" value="F:hydroxymethylglutaryl-CoA reductase (NADPH) activity"/>
    <property type="evidence" value="ECO:0007669"/>
    <property type="project" value="InterPro"/>
</dbReference>
<dbReference type="PRINTS" id="PR00071">
    <property type="entry name" value="HMGCOARDTASE"/>
</dbReference>
<dbReference type="InterPro" id="IPR020613">
    <property type="entry name" value="Thiolase_CS"/>
</dbReference>
<dbReference type="InterPro" id="IPR016039">
    <property type="entry name" value="Thiolase-like"/>
</dbReference>
<dbReference type="NCBIfam" id="TIGR00532">
    <property type="entry name" value="HMG_CoA_R_NAD"/>
    <property type="match status" value="1"/>
</dbReference>
<dbReference type="EMBL" id="AHYT01000008">
    <property type="protein sequence ID" value="EOT28207.1"/>
    <property type="molecule type" value="Genomic_DNA"/>
</dbReference>
<dbReference type="PROSITE" id="PS00737">
    <property type="entry name" value="THIOLASE_2"/>
    <property type="match status" value="1"/>
</dbReference>
<dbReference type="OrthoDB" id="9764892at2"/>
<name>S0NZD7_9ENTE</name>
<dbReference type="CDD" id="cd00751">
    <property type="entry name" value="thiolase"/>
    <property type="match status" value="1"/>
</dbReference>
<dbReference type="PANTHER" id="PTHR18919">
    <property type="entry name" value="ACETYL-COA C-ACYLTRANSFERASE"/>
    <property type="match status" value="1"/>
</dbReference>
<dbReference type="CDD" id="cd00644">
    <property type="entry name" value="HMG-CoA_reductase_classII"/>
    <property type="match status" value="1"/>
</dbReference>
<keyword evidence="6" id="KW-0012">Acyltransferase</keyword>
<comment type="caution">
    <text evidence="10">The sequence shown here is derived from an EMBL/GenBank/DDBJ whole genome shotgun (WGS) entry which is preliminary data.</text>
</comment>
<organism evidence="10 11">
    <name type="scientific">Enterococcus saccharolyticus subsp. saccharolyticus ATCC 43076</name>
    <dbReference type="NCBI Taxonomy" id="1139996"/>
    <lineage>
        <taxon>Bacteria</taxon>
        <taxon>Bacillati</taxon>
        <taxon>Bacillota</taxon>
        <taxon>Bacilli</taxon>
        <taxon>Lactobacillales</taxon>
        <taxon>Enterococcaceae</taxon>
        <taxon>Enterococcus</taxon>
    </lineage>
</organism>
<dbReference type="GO" id="GO:0015936">
    <property type="term" value="P:coenzyme A metabolic process"/>
    <property type="evidence" value="ECO:0007669"/>
    <property type="project" value="InterPro"/>
</dbReference>
<dbReference type="eggNOG" id="COG1257">
    <property type="taxonomic scope" value="Bacteria"/>
</dbReference>
<proteinExistence type="inferred from homology"/>
<evidence type="ECO:0000259" key="9">
    <source>
        <dbReference type="Pfam" id="PF02803"/>
    </source>
</evidence>
<dbReference type="HOGENOM" id="CLU_017993_1_0_9"/>
<evidence type="ECO:0000256" key="2">
    <source>
        <dbReference type="ARBA" id="ARBA00010982"/>
    </source>
</evidence>
<accession>S0NZD7</accession>
<reference evidence="10 11" key="1">
    <citation type="submission" date="2013-03" db="EMBL/GenBank/DDBJ databases">
        <title>The Genome Sequence of Enterococcus saccharolyticus ATCC_43076 (Illumina only assembly).</title>
        <authorList>
            <consortium name="The Broad Institute Genomics Platform"/>
            <consortium name="The Broad Institute Genome Sequencing Center for Infectious Disease"/>
            <person name="Earl A."/>
            <person name="Russ C."/>
            <person name="Gilmore M."/>
            <person name="Surin D."/>
            <person name="Walker B."/>
            <person name="Young S."/>
            <person name="Zeng Q."/>
            <person name="Gargeya S."/>
            <person name="Fitzgerald M."/>
            <person name="Haas B."/>
            <person name="Abouelleil A."/>
            <person name="Allen A.W."/>
            <person name="Alvarado L."/>
            <person name="Arachchi H.M."/>
            <person name="Berlin A.M."/>
            <person name="Chapman S.B."/>
            <person name="Gainer-Dewar J."/>
            <person name="Goldberg J."/>
            <person name="Griggs A."/>
            <person name="Gujja S."/>
            <person name="Hansen M."/>
            <person name="Howarth C."/>
            <person name="Imamovic A."/>
            <person name="Ireland A."/>
            <person name="Larimer J."/>
            <person name="McCowan C."/>
            <person name="Murphy C."/>
            <person name="Pearson M."/>
            <person name="Poon T.W."/>
            <person name="Priest M."/>
            <person name="Roberts A."/>
            <person name="Saif S."/>
            <person name="Shea T."/>
            <person name="Sisk P."/>
            <person name="Sykes S."/>
            <person name="Wortman J."/>
            <person name="Nusbaum C."/>
            <person name="Birren B."/>
        </authorList>
    </citation>
    <scope>NUCLEOTIDE SEQUENCE [LARGE SCALE GENOMIC DNA]</scope>
    <source>
        <strain evidence="10 11">ATCC 43076</strain>
    </source>
</reference>
<evidence type="ECO:0000256" key="3">
    <source>
        <dbReference type="ARBA" id="ARBA00012705"/>
    </source>
</evidence>
<evidence type="ECO:0000256" key="6">
    <source>
        <dbReference type="ARBA" id="ARBA00023315"/>
    </source>
</evidence>
<dbReference type="PATRIC" id="fig|1139996.3.peg.1708"/>
<dbReference type="SUPFAM" id="SSF55035">
    <property type="entry name" value="NAD-binding domain of HMG-CoA reductase"/>
    <property type="match status" value="1"/>
</dbReference>
<dbReference type="PANTHER" id="PTHR18919:SF107">
    <property type="entry name" value="ACETYL-COA ACETYLTRANSFERASE, CYTOSOLIC"/>
    <property type="match status" value="1"/>
</dbReference>
<dbReference type="InterPro" id="IPR002202">
    <property type="entry name" value="HMG_CoA_Rdtase"/>
</dbReference>
<dbReference type="InterPro" id="IPR002155">
    <property type="entry name" value="Thiolase"/>
</dbReference>
<dbReference type="Proteomes" id="UP000014136">
    <property type="component" value="Unassembled WGS sequence"/>
</dbReference>
<evidence type="ECO:0000256" key="1">
    <source>
        <dbReference type="ARBA" id="ARBA00007661"/>
    </source>
</evidence>
<evidence type="ECO:0000256" key="5">
    <source>
        <dbReference type="ARBA" id="ARBA00023002"/>
    </source>
</evidence>
<dbReference type="SUPFAM" id="SSF56542">
    <property type="entry name" value="Substrate-binding domain of HMG-CoA reductase"/>
    <property type="match status" value="1"/>
</dbReference>
<dbReference type="InterPro" id="IPR009023">
    <property type="entry name" value="HMG_CoA_Rdtase_NAD(P)-bd_sf"/>
</dbReference>
<dbReference type="InterPro" id="IPR020616">
    <property type="entry name" value="Thiolase_N"/>
</dbReference>
<evidence type="ECO:0000313" key="10">
    <source>
        <dbReference type="EMBL" id="EOT28207.1"/>
    </source>
</evidence>
<dbReference type="NCBIfam" id="TIGR01930">
    <property type="entry name" value="AcCoA-C-Actrans"/>
    <property type="match status" value="1"/>
</dbReference>
<dbReference type="GO" id="GO:0003985">
    <property type="term" value="F:acetyl-CoA C-acetyltransferase activity"/>
    <property type="evidence" value="ECO:0007669"/>
    <property type="project" value="UniProtKB-EC"/>
</dbReference>
<dbReference type="InterPro" id="IPR020615">
    <property type="entry name" value="Thiolase_acyl_enz_int_AS"/>
</dbReference>
<dbReference type="Pfam" id="PF00368">
    <property type="entry name" value="HMG-CoA_red"/>
    <property type="match status" value="1"/>
</dbReference>
<dbReference type="InterPro" id="IPR023074">
    <property type="entry name" value="HMG_CoA_Rdtase_cat_sf"/>
</dbReference>
<dbReference type="InterPro" id="IPR009029">
    <property type="entry name" value="HMG_CoA_Rdtase_sub-bd_dom_sf"/>
</dbReference>
<dbReference type="STRING" id="41997.RV16_GL000642"/>
<keyword evidence="4" id="KW-0808">Transferase</keyword>
<dbReference type="FunFam" id="3.40.47.10:FF:000010">
    <property type="entry name" value="Acetyl-CoA acetyltransferase (Thiolase)"/>
    <property type="match status" value="1"/>
</dbReference>
<dbReference type="EC" id="2.3.1.9" evidence="3"/>
<dbReference type="PROSITE" id="PS00098">
    <property type="entry name" value="THIOLASE_1"/>
    <property type="match status" value="1"/>
</dbReference>
<comment type="similarity">
    <text evidence="1">Belongs to the HMG-CoA reductase family.</text>
</comment>
<protein>
    <recommendedName>
        <fullName evidence="3">acetyl-CoA C-acetyltransferase</fullName>
        <ecNumber evidence="3">2.3.1.9</ecNumber>
    </recommendedName>
    <alternativeName>
        <fullName evidence="7">Acetoacetyl-CoA thiolase</fullName>
    </alternativeName>
</protein>
<feature type="domain" description="Thiolase N-terminal" evidence="8">
    <location>
        <begin position="4"/>
        <end position="255"/>
    </location>
</feature>
<dbReference type="AlphaFoldDB" id="S0NZD7"/>
<evidence type="ECO:0000313" key="11">
    <source>
        <dbReference type="Proteomes" id="UP000014136"/>
    </source>
</evidence>
<sequence>MEEVVIIDALRTPIGKYRGQFSQVSAVTLGTTVAQALLKRNLKLQKEVQQVIFGNVLQAGNGQNPARQIALNSGLSYDIPASTINEVCGSGLKAIALARQAIRLGEAEVVLAGGVESMSQAPYLSQYDKQTDSYTQPKPVMIKDGLTDAFSGKHMGLTAENVAEQFDVTRQQQDTFAVHSQQKAATAQANGYFREEILPVEVAGTVYENDEGIRPETTLDKLSTLRTVFKEEGTVTAGNASTLNDGAAGVLLASKAFAETYQLPYLAVIKDITEVGIDPSIMGISPIKAIRSLVERNDLTIDAIDLFEINEAFAASSIVVQQELAIPDEKLNICGGGISLGHPIGASGTRIVATAAHQLARVDGKYAIASLCVGGGLGLAILLERTTGTPEKKFYELSREERLNQLVEKKIITVNDKQELMTMALSEEIANHLIENQISEVSIPLGVGVNFVINGKPYVVPMATEEPSVIAACSNGAKMASGLGGFKSEMTQKILRGQIVFMDVQDAQAIRQKIEDNQTFLFETAQQVYPSIVKRGGGLREIQVRAFPENPKFLSVDLLVDTQDAMGANILNTILEGIANVFREWFDEEILFSILSNYATEAVVTASCEIAFEALGKQGREVAEKIAVASTFAQLDPYRAATHNKGIMNGVEAVILATGNDTRAASAAIHAYAARNGRYQGLSQWTMTQTHLQGTIQLPLALGTVGGATKVLPKAQLALQMLDVTKAKELAEVIAAVGLAQNLAALRALVSEGIQKGHMSLQARSLALSIGAKGDEIQQVAEALKKTTMNEATAREILASLQK</sequence>
<keyword evidence="11" id="KW-1185">Reference proteome</keyword>
<evidence type="ECO:0000256" key="4">
    <source>
        <dbReference type="ARBA" id="ARBA00022679"/>
    </source>
</evidence>
<gene>
    <name evidence="10" type="ORF">OMQ_01719</name>
</gene>
<dbReference type="Pfam" id="PF00108">
    <property type="entry name" value="Thiolase_N"/>
    <property type="match status" value="1"/>
</dbReference>
<dbReference type="eggNOG" id="COG0183">
    <property type="taxonomic scope" value="Bacteria"/>
</dbReference>
<dbReference type="Gene3D" id="3.40.47.10">
    <property type="match status" value="2"/>
</dbReference>
<evidence type="ECO:0000259" key="8">
    <source>
        <dbReference type="Pfam" id="PF00108"/>
    </source>
</evidence>
<comment type="similarity">
    <text evidence="2">Belongs to the thiolase-like superfamily. Thiolase family.</text>
</comment>
<dbReference type="Pfam" id="PF02803">
    <property type="entry name" value="Thiolase_C"/>
    <property type="match status" value="1"/>
</dbReference>
<dbReference type="SUPFAM" id="SSF53901">
    <property type="entry name" value="Thiolase-like"/>
    <property type="match status" value="2"/>
</dbReference>